<name>I4E5F1_NEIME</name>
<proteinExistence type="predicted"/>
<evidence type="ECO:0000313" key="2">
    <source>
        <dbReference type="EMBL" id="CCA44567.1"/>
    </source>
</evidence>
<accession>I4E5F1</accession>
<evidence type="ECO:0000256" key="1">
    <source>
        <dbReference type="SAM" id="MobiDB-lite"/>
    </source>
</evidence>
<organism evidence="2">
    <name type="scientific">Neisseria meningitidis alpha522</name>
    <dbReference type="NCBI Taxonomy" id="996307"/>
    <lineage>
        <taxon>Bacteria</taxon>
        <taxon>Pseudomonadati</taxon>
        <taxon>Pseudomonadota</taxon>
        <taxon>Betaproteobacteria</taxon>
        <taxon>Neisseriales</taxon>
        <taxon>Neisseriaceae</taxon>
        <taxon>Neisseria</taxon>
    </lineage>
</organism>
<dbReference type="AlphaFoldDB" id="I4E5F1"/>
<reference evidence="2" key="1">
    <citation type="submission" date="2011-03" db="EMBL/GenBank/DDBJ databases">
        <title>Draft genome of Neisseria meningitidis strain alpha522.</title>
        <authorList>
            <person name="Schoen C."/>
            <person name="Blom J."/>
        </authorList>
    </citation>
    <scope>NUCLEOTIDE SEQUENCE</scope>
    <source>
        <strain evidence="2">Alpha522</strain>
    </source>
</reference>
<protein>
    <submittedName>
        <fullName evidence="2">Uncharacterized protein</fullName>
    </submittedName>
</protein>
<sequence length="36" mass="3857">MRGRAGGFLPVNPADGPAKPDTRGHMADCLQYCLKI</sequence>
<dbReference type="EMBL" id="FR845709">
    <property type="protein sequence ID" value="CCA44567.1"/>
    <property type="molecule type" value="Genomic_DNA"/>
</dbReference>
<feature type="region of interest" description="Disordered" evidence="1">
    <location>
        <begin position="1"/>
        <end position="23"/>
    </location>
</feature>
<gene>
    <name evidence="2" type="ORF">NMALPHA522_1026</name>
</gene>